<proteinExistence type="predicted"/>
<sequence>MGLTINRPTSTSTKSQRSSTPPRRTPGPRWCCPAPPSTWMMMVYPILTALMGFQVTNLVPYLARILPHFMGLYIMGFFQFDHHFGTGLTGSPEPKELD</sequence>
<name>A0ACC2U400_9FUNG</name>
<protein>
    <submittedName>
        <fullName evidence="1">Uncharacterized protein</fullName>
    </submittedName>
</protein>
<evidence type="ECO:0000313" key="2">
    <source>
        <dbReference type="Proteomes" id="UP001165960"/>
    </source>
</evidence>
<keyword evidence="2" id="KW-1185">Reference proteome</keyword>
<dbReference type="EMBL" id="QTSX02001459">
    <property type="protein sequence ID" value="KAJ9081744.1"/>
    <property type="molecule type" value="Genomic_DNA"/>
</dbReference>
<evidence type="ECO:0000313" key="1">
    <source>
        <dbReference type="EMBL" id="KAJ9081744.1"/>
    </source>
</evidence>
<organism evidence="1 2">
    <name type="scientific">Entomophthora muscae</name>
    <dbReference type="NCBI Taxonomy" id="34485"/>
    <lineage>
        <taxon>Eukaryota</taxon>
        <taxon>Fungi</taxon>
        <taxon>Fungi incertae sedis</taxon>
        <taxon>Zoopagomycota</taxon>
        <taxon>Entomophthoromycotina</taxon>
        <taxon>Entomophthoromycetes</taxon>
        <taxon>Entomophthorales</taxon>
        <taxon>Entomophthoraceae</taxon>
        <taxon>Entomophthora</taxon>
    </lineage>
</organism>
<gene>
    <name evidence="1" type="ORF">DSO57_1011338</name>
</gene>
<dbReference type="Proteomes" id="UP001165960">
    <property type="component" value="Unassembled WGS sequence"/>
</dbReference>
<accession>A0ACC2U400</accession>
<reference evidence="1" key="1">
    <citation type="submission" date="2022-04" db="EMBL/GenBank/DDBJ databases">
        <title>Genome of the entomopathogenic fungus Entomophthora muscae.</title>
        <authorList>
            <person name="Elya C."/>
            <person name="Lovett B.R."/>
            <person name="Lee E."/>
            <person name="Macias A.M."/>
            <person name="Hajek A.E."/>
            <person name="De Bivort B.L."/>
            <person name="Kasson M.T."/>
            <person name="De Fine Licht H.H."/>
            <person name="Stajich J.E."/>
        </authorList>
    </citation>
    <scope>NUCLEOTIDE SEQUENCE</scope>
    <source>
        <strain evidence="1">Berkeley</strain>
    </source>
</reference>
<comment type="caution">
    <text evidence="1">The sequence shown here is derived from an EMBL/GenBank/DDBJ whole genome shotgun (WGS) entry which is preliminary data.</text>
</comment>